<protein>
    <recommendedName>
        <fullName evidence="3">DUF559 domain-containing protein</fullName>
    </recommendedName>
</protein>
<dbReference type="AlphaFoldDB" id="A0A921MB59"/>
<accession>A0A921MB59</accession>
<evidence type="ECO:0008006" key="3">
    <source>
        <dbReference type="Google" id="ProtNLM"/>
    </source>
</evidence>
<dbReference type="InterPro" id="IPR011335">
    <property type="entry name" value="Restrct_endonuc-II-like"/>
</dbReference>
<sequence>MSVTPRTAGTKIPGLRRHKPRALAFDDREGIAVATEPEVLRQISSVLSEDELVAVVDAICGPWSGPDDGSITPEIVWNKLTVLPRFRGSRVLRRAINRACVNVGSPQETRLRLMLIRAGLPTPVVAHPIRTAAGVVHPDLSYPDLRIAIEYDGDHHRTDRQQWSHDIERERSVRQQGWDYIRVTARMPDGLIVHTIREAITERSRE</sequence>
<organism evidence="1 2">
    <name type="scientific">Brevibacterium senegalense</name>
    <dbReference type="NCBI Taxonomy" id="1033736"/>
    <lineage>
        <taxon>Bacteria</taxon>
        <taxon>Bacillati</taxon>
        <taxon>Actinomycetota</taxon>
        <taxon>Actinomycetes</taxon>
        <taxon>Micrococcales</taxon>
        <taxon>Brevibacteriaceae</taxon>
        <taxon>Brevibacterium</taxon>
    </lineage>
</organism>
<dbReference type="Proteomes" id="UP000784435">
    <property type="component" value="Unassembled WGS sequence"/>
</dbReference>
<evidence type="ECO:0000313" key="1">
    <source>
        <dbReference type="EMBL" id="HJG78798.1"/>
    </source>
</evidence>
<proteinExistence type="predicted"/>
<evidence type="ECO:0000313" key="2">
    <source>
        <dbReference type="Proteomes" id="UP000784435"/>
    </source>
</evidence>
<dbReference type="SUPFAM" id="SSF52980">
    <property type="entry name" value="Restriction endonuclease-like"/>
    <property type="match status" value="1"/>
</dbReference>
<name>A0A921MB59_9MICO</name>
<dbReference type="Gene3D" id="3.40.960.10">
    <property type="entry name" value="VSR Endonuclease"/>
    <property type="match status" value="1"/>
</dbReference>
<reference evidence="1" key="2">
    <citation type="submission" date="2021-09" db="EMBL/GenBank/DDBJ databases">
        <authorList>
            <person name="Gilroy R."/>
        </authorList>
    </citation>
    <scope>NUCLEOTIDE SEQUENCE</scope>
    <source>
        <strain evidence="1">ChiGjej5B5-7349</strain>
    </source>
</reference>
<comment type="caution">
    <text evidence="1">The sequence shown here is derived from an EMBL/GenBank/DDBJ whole genome shotgun (WGS) entry which is preliminary data.</text>
</comment>
<gene>
    <name evidence="1" type="ORF">K8V08_00110</name>
</gene>
<dbReference type="EMBL" id="DYUK01000004">
    <property type="protein sequence ID" value="HJG78798.1"/>
    <property type="molecule type" value="Genomic_DNA"/>
</dbReference>
<reference evidence="1" key="1">
    <citation type="journal article" date="2021" name="PeerJ">
        <title>Extensive microbial diversity within the chicken gut microbiome revealed by metagenomics and culture.</title>
        <authorList>
            <person name="Gilroy R."/>
            <person name="Ravi A."/>
            <person name="Getino M."/>
            <person name="Pursley I."/>
            <person name="Horton D.L."/>
            <person name="Alikhan N.F."/>
            <person name="Baker D."/>
            <person name="Gharbi K."/>
            <person name="Hall N."/>
            <person name="Watson M."/>
            <person name="Adriaenssens E.M."/>
            <person name="Foster-Nyarko E."/>
            <person name="Jarju S."/>
            <person name="Secka A."/>
            <person name="Antonio M."/>
            <person name="Oren A."/>
            <person name="Chaudhuri R.R."/>
            <person name="La Ragione R."/>
            <person name="Hildebrand F."/>
            <person name="Pallen M.J."/>
        </authorList>
    </citation>
    <scope>NUCLEOTIDE SEQUENCE</scope>
    <source>
        <strain evidence="1">ChiGjej5B5-7349</strain>
    </source>
</reference>